<protein>
    <submittedName>
        <fullName evidence="1">Uncharacterized protein</fullName>
    </submittedName>
</protein>
<evidence type="ECO:0000313" key="2">
    <source>
        <dbReference type="Proteomes" id="UP001058872"/>
    </source>
</evidence>
<organism evidence="1 2">
    <name type="scientific">Bradyrhizobium betae</name>
    <dbReference type="NCBI Taxonomy" id="244734"/>
    <lineage>
        <taxon>Bacteria</taxon>
        <taxon>Pseudomonadati</taxon>
        <taxon>Pseudomonadota</taxon>
        <taxon>Alphaproteobacteria</taxon>
        <taxon>Hyphomicrobiales</taxon>
        <taxon>Nitrobacteraceae</taxon>
        <taxon>Bradyrhizobium</taxon>
    </lineage>
</organism>
<dbReference type="Proteomes" id="UP001058872">
    <property type="component" value="Chromosome"/>
</dbReference>
<accession>A0AAE9NAJ9</accession>
<gene>
    <name evidence="1" type="ORF">DCM83_12935</name>
</gene>
<dbReference type="AlphaFoldDB" id="A0AAE9NAJ9"/>
<dbReference type="EMBL" id="CP028989">
    <property type="protein sequence ID" value="UUO66018.1"/>
    <property type="molecule type" value="Genomic_DNA"/>
</dbReference>
<evidence type="ECO:0000313" key="1">
    <source>
        <dbReference type="EMBL" id="UUO66018.1"/>
    </source>
</evidence>
<name>A0AAE9NAJ9_9BRAD</name>
<sequence>MVPGICFCGKANIGATPSVSSLRTQGPITPGRSLARTSGSVLLPPLADRFRGMGPCVRRDDGGGHGGTAFPD</sequence>
<proteinExistence type="predicted"/>
<reference evidence="1" key="1">
    <citation type="submission" date="2018-04" db="EMBL/GenBank/DDBJ databases">
        <title>Genomes of Endosymbiotic and Endophytic Bradyrhizobium Publication status.</title>
        <authorList>
            <person name="Guha S."/>
            <person name="Jorrin B."/>
            <person name="Sarkar M."/>
            <person name="Poole P.S."/>
            <person name="DasGupta M."/>
        </authorList>
    </citation>
    <scope>NUCLEOTIDE SEQUENCE</scope>
    <source>
        <strain evidence="1">WBOS16</strain>
    </source>
</reference>